<evidence type="ECO:0000313" key="2">
    <source>
        <dbReference type="Proteomes" id="UP001055072"/>
    </source>
</evidence>
<evidence type="ECO:0000313" key="1">
    <source>
        <dbReference type="EMBL" id="KAI0093547.1"/>
    </source>
</evidence>
<name>A0ACB8UGJ8_9APHY</name>
<sequence>MSTPSPPRPPSILSIRSFHDLFQYAIALLTDPCHFVSLGFLVLVGDALLTWVIISFVTYTEIDWETYMYQLELYMKGERDYALISGPTGPLVYPAGHVYVHRLLYSLTNAGTNVKVAQIIFGSLYLVSLTLTIAIYRQAHSIPNWVLLLLPLSKRLHSIYVLRLFNDCWSVVAAQAAIFALAGGRETFGMLLFSAAVSVKMSALLYLPGILVVLFKRSGAVVTALHTFLFILTQAAIGSEFLLTYPRSYLKYSYELGRVFLYKWTVNWRFISEETFLSSTWARGLLIGQLTTLIAFAAFRWCRRDGGAFTVVMRGLRTPSSAPGLTVVTPDYVTTVLFTSNLIGILFARSLHYQFYSWYAHQLPFLAWRTKYPIPVKLLLLLGIEYSWNVFPSTPISSGVLLLSNVALLTGVWFGYPEGKDPGKADFNRD</sequence>
<comment type="caution">
    <text evidence="1">The sequence shown here is derived from an EMBL/GenBank/DDBJ whole genome shotgun (WGS) entry which is preliminary data.</text>
</comment>
<protein>
    <submittedName>
        <fullName evidence="1">Glycosyltransferase family 58 protein</fullName>
    </submittedName>
</protein>
<keyword evidence="2" id="KW-1185">Reference proteome</keyword>
<dbReference type="Proteomes" id="UP001055072">
    <property type="component" value="Unassembled WGS sequence"/>
</dbReference>
<proteinExistence type="predicted"/>
<accession>A0ACB8UGJ8</accession>
<gene>
    <name evidence="1" type="ORF">BDY19DRAFT_258037</name>
</gene>
<reference evidence="1" key="1">
    <citation type="journal article" date="2021" name="Environ. Microbiol.">
        <title>Gene family expansions and transcriptome signatures uncover fungal adaptations to wood decay.</title>
        <authorList>
            <person name="Hage H."/>
            <person name="Miyauchi S."/>
            <person name="Viragh M."/>
            <person name="Drula E."/>
            <person name="Min B."/>
            <person name="Chaduli D."/>
            <person name="Navarro D."/>
            <person name="Favel A."/>
            <person name="Norest M."/>
            <person name="Lesage-Meessen L."/>
            <person name="Balint B."/>
            <person name="Merenyi Z."/>
            <person name="de Eugenio L."/>
            <person name="Morin E."/>
            <person name="Martinez A.T."/>
            <person name="Baldrian P."/>
            <person name="Stursova M."/>
            <person name="Martinez M.J."/>
            <person name="Novotny C."/>
            <person name="Magnuson J.K."/>
            <person name="Spatafora J.W."/>
            <person name="Maurice S."/>
            <person name="Pangilinan J."/>
            <person name="Andreopoulos W."/>
            <person name="LaButti K."/>
            <person name="Hundley H."/>
            <person name="Na H."/>
            <person name="Kuo A."/>
            <person name="Barry K."/>
            <person name="Lipzen A."/>
            <person name="Henrissat B."/>
            <person name="Riley R."/>
            <person name="Ahrendt S."/>
            <person name="Nagy L.G."/>
            <person name="Grigoriev I.V."/>
            <person name="Martin F."/>
            <person name="Rosso M.N."/>
        </authorList>
    </citation>
    <scope>NUCLEOTIDE SEQUENCE</scope>
    <source>
        <strain evidence="1">CBS 384.51</strain>
    </source>
</reference>
<organism evidence="1 2">
    <name type="scientific">Irpex rosettiformis</name>
    <dbReference type="NCBI Taxonomy" id="378272"/>
    <lineage>
        <taxon>Eukaryota</taxon>
        <taxon>Fungi</taxon>
        <taxon>Dikarya</taxon>
        <taxon>Basidiomycota</taxon>
        <taxon>Agaricomycotina</taxon>
        <taxon>Agaricomycetes</taxon>
        <taxon>Polyporales</taxon>
        <taxon>Irpicaceae</taxon>
        <taxon>Irpex</taxon>
    </lineage>
</organism>
<dbReference type="EMBL" id="MU274901">
    <property type="protein sequence ID" value="KAI0093547.1"/>
    <property type="molecule type" value="Genomic_DNA"/>
</dbReference>